<organism evidence="2 3">
    <name type="scientific">Byssothecium circinans</name>
    <dbReference type="NCBI Taxonomy" id="147558"/>
    <lineage>
        <taxon>Eukaryota</taxon>
        <taxon>Fungi</taxon>
        <taxon>Dikarya</taxon>
        <taxon>Ascomycota</taxon>
        <taxon>Pezizomycotina</taxon>
        <taxon>Dothideomycetes</taxon>
        <taxon>Pleosporomycetidae</taxon>
        <taxon>Pleosporales</taxon>
        <taxon>Massarineae</taxon>
        <taxon>Massarinaceae</taxon>
        <taxon>Byssothecium</taxon>
    </lineage>
</organism>
<dbReference type="AlphaFoldDB" id="A0A6A5TMB1"/>
<evidence type="ECO:0000313" key="3">
    <source>
        <dbReference type="Proteomes" id="UP000800035"/>
    </source>
</evidence>
<evidence type="ECO:0000256" key="1">
    <source>
        <dbReference type="SAM" id="MobiDB-lite"/>
    </source>
</evidence>
<sequence length="172" mass="18877">MRGPHASRTHSVGDISLSCHPKQPRHLTSCASSTSPSLPYQHRYQNTLSRVLPLYIRCLFLSQPLLPPSTHRAPDPGPSVPRPHPLPPPSTCSLRAHCMHIATVSKHFKPVSALASLLDVFPVVYILDSPYFLCTVDSKAKSLVASLAEERHTTLAGEMEVFWGINITILNG</sequence>
<name>A0A6A5TMB1_9PLEO</name>
<gene>
    <name evidence="2" type="ORF">CC80DRAFT_131136</name>
</gene>
<protein>
    <submittedName>
        <fullName evidence="2">Uncharacterized protein</fullName>
    </submittedName>
</protein>
<dbReference type="EMBL" id="ML977001">
    <property type="protein sequence ID" value="KAF1953821.1"/>
    <property type="molecule type" value="Genomic_DNA"/>
</dbReference>
<reference evidence="2" key="1">
    <citation type="journal article" date="2020" name="Stud. Mycol.">
        <title>101 Dothideomycetes genomes: a test case for predicting lifestyles and emergence of pathogens.</title>
        <authorList>
            <person name="Haridas S."/>
            <person name="Albert R."/>
            <person name="Binder M."/>
            <person name="Bloem J."/>
            <person name="Labutti K."/>
            <person name="Salamov A."/>
            <person name="Andreopoulos B."/>
            <person name="Baker S."/>
            <person name="Barry K."/>
            <person name="Bills G."/>
            <person name="Bluhm B."/>
            <person name="Cannon C."/>
            <person name="Castanera R."/>
            <person name="Culley D."/>
            <person name="Daum C."/>
            <person name="Ezra D."/>
            <person name="Gonzalez J."/>
            <person name="Henrissat B."/>
            <person name="Kuo A."/>
            <person name="Liang C."/>
            <person name="Lipzen A."/>
            <person name="Lutzoni F."/>
            <person name="Magnuson J."/>
            <person name="Mondo S."/>
            <person name="Nolan M."/>
            <person name="Ohm R."/>
            <person name="Pangilinan J."/>
            <person name="Park H.-J."/>
            <person name="Ramirez L."/>
            <person name="Alfaro M."/>
            <person name="Sun H."/>
            <person name="Tritt A."/>
            <person name="Yoshinaga Y."/>
            <person name="Zwiers L.-H."/>
            <person name="Turgeon B."/>
            <person name="Goodwin S."/>
            <person name="Spatafora J."/>
            <person name="Crous P."/>
            <person name="Grigoriev I."/>
        </authorList>
    </citation>
    <scope>NUCLEOTIDE SEQUENCE</scope>
    <source>
        <strain evidence="2">CBS 675.92</strain>
    </source>
</reference>
<evidence type="ECO:0000313" key="2">
    <source>
        <dbReference type="EMBL" id="KAF1953821.1"/>
    </source>
</evidence>
<dbReference type="Proteomes" id="UP000800035">
    <property type="component" value="Unassembled WGS sequence"/>
</dbReference>
<proteinExistence type="predicted"/>
<accession>A0A6A5TMB1</accession>
<keyword evidence="3" id="KW-1185">Reference proteome</keyword>
<feature type="region of interest" description="Disordered" evidence="1">
    <location>
        <begin position="1"/>
        <end position="36"/>
    </location>
</feature>